<evidence type="ECO:0000313" key="2">
    <source>
        <dbReference type="EMBL" id="CAD9135791.1"/>
    </source>
</evidence>
<dbReference type="AlphaFoldDB" id="A0A7S1MNL1"/>
<feature type="region of interest" description="Disordered" evidence="1">
    <location>
        <begin position="69"/>
        <end position="105"/>
    </location>
</feature>
<feature type="compositionally biased region" description="Polar residues" evidence="1">
    <location>
        <begin position="35"/>
        <end position="46"/>
    </location>
</feature>
<sequence length="301" mass="32877">MGRRHFAFGPNPRWAQCHLSEASCRVVAEDDPRSSRSQGMRRQVSCSHAREGLWEDTRPWTPSKRIYPKWEATSGGSTEDQLTTCSQRRHVRGPPPKQGVPTPARAVRRHYVETEHKAMAQEADCTSSSSASGRRHVRPPVCHVAGVAPQVVRADSAPCSRRHCSSGAEAVHEGRGFAGRLAQQRLPAGRRHMRPQDNLNGGVFNRAEESPAPCRNAENPREDSLFGPVLVSSRGEPGVAATPTRQGRRPISAGGSLLGATLRYDEQPSTPLPPKAPEDSLVGHRFRDGWQSSPAQVACCN</sequence>
<feature type="region of interest" description="Disordered" evidence="1">
    <location>
        <begin position="186"/>
        <end position="286"/>
    </location>
</feature>
<organism evidence="2">
    <name type="scientific">Alexandrium catenella</name>
    <name type="common">Red tide dinoflagellate</name>
    <name type="synonym">Gonyaulax catenella</name>
    <dbReference type="NCBI Taxonomy" id="2925"/>
    <lineage>
        <taxon>Eukaryota</taxon>
        <taxon>Sar</taxon>
        <taxon>Alveolata</taxon>
        <taxon>Dinophyceae</taxon>
        <taxon>Gonyaulacales</taxon>
        <taxon>Pyrocystaceae</taxon>
        <taxon>Alexandrium</taxon>
    </lineage>
</organism>
<name>A0A7S1MNL1_ALECA</name>
<reference evidence="2" key="1">
    <citation type="submission" date="2021-01" db="EMBL/GenBank/DDBJ databases">
        <authorList>
            <person name="Corre E."/>
            <person name="Pelletier E."/>
            <person name="Niang G."/>
            <person name="Scheremetjew M."/>
            <person name="Finn R."/>
            <person name="Kale V."/>
            <person name="Holt S."/>
            <person name="Cochrane G."/>
            <person name="Meng A."/>
            <person name="Brown T."/>
            <person name="Cohen L."/>
        </authorList>
    </citation>
    <scope>NUCLEOTIDE SEQUENCE</scope>
    <source>
        <strain evidence="2">OF101</strain>
    </source>
</reference>
<accession>A0A7S1MNL1</accession>
<evidence type="ECO:0000256" key="1">
    <source>
        <dbReference type="SAM" id="MobiDB-lite"/>
    </source>
</evidence>
<feature type="region of interest" description="Disordered" evidence="1">
    <location>
        <begin position="29"/>
        <end position="49"/>
    </location>
</feature>
<feature type="compositionally biased region" description="Basic and acidic residues" evidence="1">
    <location>
        <begin position="276"/>
        <end position="286"/>
    </location>
</feature>
<feature type="compositionally biased region" description="Polar residues" evidence="1">
    <location>
        <begin position="74"/>
        <end position="86"/>
    </location>
</feature>
<proteinExistence type="predicted"/>
<gene>
    <name evidence="2" type="ORF">ACAT0790_LOCUS24438</name>
</gene>
<feature type="region of interest" description="Disordered" evidence="1">
    <location>
        <begin position="117"/>
        <end position="136"/>
    </location>
</feature>
<protein>
    <submittedName>
        <fullName evidence="2">Uncharacterized protein</fullName>
    </submittedName>
</protein>
<dbReference type="EMBL" id="HBGE01040488">
    <property type="protein sequence ID" value="CAD9135791.1"/>
    <property type="molecule type" value="Transcribed_RNA"/>
</dbReference>